<keyword evidence="6" id="KW-0812">Transmembrane</keyword>
<dbReference type="EC" id="2.7.11.1" evidence="1"/>
<keyword evidence="3" id="KW-0547">Nucleotide-binding</keyword>
<evidence type="ECO:0000259" key="7">
    <source>
        <dbReference type="PROSITE" id="PS50011"/>
    </source>
</evidence>
<dbReference type="InterPro" id="IPR008271">
    <property type="entry name" value="Ser/Thr_kinase_AS"/>
</dbReference>
<keyword evidence="9" id="KW-1185">Reference proteome</keyword>
<dbReference type="Pfam" id="PF00069">
    <property type="entry name" value="Pkinase"/>
    <property type="match status" value="1"/>
</dbReference>
<evidence type="ECO:0000256" key="1">
    <source>
        <dbReference type="ARBA" id="ARBA00012513"/>
    </source>
</evidence>
<dbReference type="SUPFAM" id="SSF56112">
    <property type="entry name" value="Protein kinase-like (PK-like)"/>
    <property type="match status" value="1"/>
</dbReference>
<dbReference type="GO" id="GO:0005524">
    <property type="term" value="F:ATP binding"/>
    <property type="evidence" value="ECO:0007669"/>
    <property type="project" value="UniProtKB-KW"/>
</dbReference>
<dbReference type="CDD" id="cd14014">
    <property type="entry name" value="STKc_PknB_like"/>
    <property type="match status" value="1"/>
</dbReference>
<feature type="domain" description="Protein kinase" evidence="7">
    <location>
        <begin position="1"/>
        <end position="280"/>
    </location>
</feature>
<keyword evidence="6" id="KW-1133">Transmembrane helix</keyword>
<dbReference type="PROSITE" id="PS50011">
    <property type="entry name" value="PROTEIN_KINASE_DOM"/>
    <property type="match status" value="1"/>
</dbReference>
<keyword evidence="4" id="KW-0418">Kinase</keyword>
<keyword evidence="2" id="KW-0808">Transferase</keyword>
<dbReference type="AlphaFoldDB" id="A0AAQ3Y7E2"/>
<name>A0AAQ3Y7E2_9ENTE</name>
<keyword evidence="5" id="KW-0067">ATP-binding</keyword>
<sequence length="389" mass="44468">MGNINNSGPFSYKEIEPLTDKANGPLLVRKNDTKEFFVKKCYPLYLADNLTTLQQIKQTNLPKVQEVLIEGDQLYLYEEFIHGKTLTEVISSSEVIETETILKMTLSLLDALIALHDKGLVHRDVKPGNIMLTNDGMLKLIDFDAVRVFDGAKDTDTIQLGTVGFASPEQFGFAESDARSDLYSVGVVINICSVKEYPKNKLSSDPFLREIILKATRFDPKDRYQSAVEMKTVVREKWKQWVNETHHNEDRLVLDNRENKNEKTDMDEPNNVKTPIRSFLRKYVPGFRTDQPWKMTLAIIYYVLMLMGLPGMVYEATSMTEKLLRTIEGFTIFVLPVLLLTNFMNFHEKIPLLHSKKLILRGLGYGLLAVGWLIFFVLYLLVTNGGAKR</sequence>
<dbReference type="RefSeq" id="WP_086313665.1">
    <property type="nucleotide sequence ID" value="NZ_CP147244.1"/>
</dbReference>
<dbReference type="PROSITE" id="PS00108">
    <property type="entry name" value="PROTEIN_KINASE_ST"/>
    <property type="match status" value="1"/>
</dbReference>
<feature type="transmembrane region" description="Helical" evidence="6">
    <location>
        <begin position="326"/>
        <end position="346"/>
    </location>
</feature>
<dbReference type="PANTHER" id="PTHR43289:SF6">
    <property type="entry name" value="SERINE_THREONINE-PROTEIN KINASE NEKL-3"/>
    <property type="match status" value="1"/>
</dbReference>
<dbReference type="GO" id="GO:0004674">
    <property type="term" value="F:protein serine/threonine kinase activity"/>
    <property type="evidence" value="ECO:0007669"/>
    <property type="project" value="UniProtKB-EC"/>
</dbReference>
<proteinExistence type="predicted"/>
<organism evidence="8 9">
    <name type="scientific">Candidatus Enterococcus palustris</name>
    <dbReference type="NCBI Taxonomy" id="1834189"/>
    <lineage>
        <taxon>Bacteria</taxon>
        <taxon>Bacillati</taxon>
        <taxon>Bacillota</taxon>
        <taxon>Bacilli</taxon>
        <taxon>Lactobacillales</taxon>
        <taxon>Enterococcaceae</taxon>
        <taxon>Enterococcus</taxon>
    </lineage>
</organism>
<accession>A0AAQ3Y7E2</accession>
<dbReference type="PANTHER" id="PTHR43289">
    <property type="entry name" value="MITOGEN-ACTIVATED PROTEIN KINASE KINASE KINASE 20-RELATED"/>
    <property type="match status" value="1"/>
</dbReference>
<evidence type="ECO:0000256" key="5">
    <source>
        <dbReference type="ARBA" id="ARBA00022840"/>
    </source>
</evidence>
<feature type="transmembrane region" description="Helical" evidence="6">
    <location>
        <begin position="295"/>
        <end position="314"/>
    </location>
</feature>
<reference evidence="8 9" key="2">
    <citation type="submission" date="2024-03" db="EMBL/GenBank/DDBJ databases">
        <title>The Genome Sequence of Enterococcus sp. DIV0205d.</title>
        <authorList>
            <consortium name="The Broad Institute Genomics Platform"/>
            <consortium name="The Broad Institute Microbial Omics Core"/>
            <consortium name="The Broad Institute Genomic Center for Infectious Diseases"/>
            <person name="Earl A."/>
            <person name="Manson A."/>
            <person name="Gilmore M."/>
            <person name="Schwartman J."/>
            <person name="Shea T."/>
            <person name="Abouelleil A."/>
            <person name="Cao P."/>
            <person name="Chapman S."/>
            <person name="Cusick C."/>
            <person name="Young S."/>
            <person name="Neafsey D."/>
            <person name="Nusbaum C."/>
            <person name="Birren B."/>
        </authorList>
    </citation>
    <scope>NUCLEOTIDE SEQUENCE [LARGE SCALE GENOMIC DNA]</scope>
    <source>
        <strain evidence="8 9">7F3_DIV0205</strain>
    </source>
</reference>
<dbReference type="InterPro" id="IPR000719">
    <property type="entry name" value="Prot_kinase_dom"/>
</dbReference>
<gene>
    <name evidence="8" type="ORF">A5821_001195</name>
</gene>
<evidence type="ECO:0000313" key="9">
    <source>
        <dbReference type="Proteomes" id="UP000194948"/>
    </source>
</evidence>
<evidence type="ECO:0000256" key="4">
    <source>
        <dbReference type="ARBA" id="ARBA00022777"/>
    </source>
</evidence>
<evidence type="ECO:0000256" key="3">
    <source>
        <dbReference type="ARBA" id="ARBA00022741"/>
    </source>
</evidence>
<protein>
    <recommendedName>
        <fullName evidence="1">non-specific serine/threonine protein kinase</fullName>
        <ecNumber evidence="1">2.7.11.1</ecNumber>
    </recommendedName>
</protein>
<feature type="transmembrane region" description="Helical" evidence="6">
    <location>
        <begin position="358"/>
        <end position="382"/>
    </location>
</feature>
<dbReference type="Gene3D" id="1.10.510.10">
    <property type="entry name" value="Transferase(Phosphotransferase) domain 1"/>
    <property type="match status" value="1"/>
</dbReference>
<dbReference type="Proteomes" id="UP000194948">
    <property type="component" value="Chromosome"/>
</dbReference>
<evidence type="ECO:0000256" key="6">
    <source>
        <dbReference type="SAM" id="Phobius"/>
    </source>
</evidence>
<dbReference type="SMART" id="SM00220">
    <property type="entry name" value="S_TKc"/>
    <property type="match status" value="1"/>
</dbReference>
<dbReference type="InterPro" id="IPR011009">
    <property type="entry name" value="Kinase-like_dom_sf"/>
</dbReference>
<evidence type="ECO:0000313" key="8">
    <source>
        <dbReference type="EMBL" id="WYK00101.1"/>
    </source>
</evidence>
<keyword evidence="6" id="KW-0472">Membrane</keyword>
<evidence type="ECO:0000256" key="2">
    <source>
        <dbReference type="ARBA" id="ARBA00022679"/>
    </source>
</evidence>
<reference evidence="9" key="1">
    <citation type="submission" date="2017-05" db="EMBL/GenBank/DDBJ databases">
        <title>The Genome Sequence of EEnterococcus faecalis 9F2_4866.</title>
        <authorList>
            <consortium name="The Broad Institute Genomics Platform"/>
            <consortium name="The Broad Institute Genomic Center for Infectious Diseases"/>
            <person name="Earl A."/>
            <person name="Manson A."/>
            <person name="Schwartman J."/>
            <person name="Gilmore M."/>
            <person name="Abouelleil A."/>
            <person name="Cao P."/>
            <person name="Chapman S."/>
            <person name="Cusick C."/>
            <person name="Shea T."/>
            <person name="Young S."/>
            <person name="Neafsey D."/>
            <person name="Nusbaum C."/>
            <person name="Birren B."/>
        </authorList>
    </citation>
    <scope>NUCLEOTIDE SEQUENCE [LARGE SCALE GENOMIC DNA]</scope>
    <source>
        <strain evidence="9">7F3_DIV0205</strain>
    </source>
</reference>
<dbReference type="EMBL" id="CP147244">
    <property type="protein sequence ID" value="WYK00101.1"/>
    <property type="molecule type" value="Genomic_DNA"/>
</dbReference>